<keyword evidence="2" id="KW-0349">Heme</keyword>
<evidence type="ECO:0000256" key="1">
    <source>
        <dbReference type="ARBA" id="ARBA00010617"/>
    </source>
</evidence>
<protein>
    <submittedName>
        <fullName evidence="3">Putative cytochrome P450</fullName>
    </submittedName>
</protein>
<dbReference type="InterPro" id="IPR001128">
    <property type="entry name" value="Cyt_P450"/>
</dbReference>
<comment type="caution">
    <text evidence="3">The sequence shown here is derived from an EMBL/GenBank/DDBJ whole genome shotgun (WGS) entry which is preliminary data.</text>
</comment>
<keyword evidence="2" id="KW-0479">Metal-binding</keyword>
<keyword evidence="4" id="KW-1185">Reference proteome</keyword>
<dbReference type="PANTHER" id="PTHR46696:SF1">
    <property type="entry name" value="CYTOCHROME P450 YJIB-RELATED"/>
    <property type="match status" value="1"/>
</dbReference>
<dbReference type="PRINTS" id="PR00359">
    <property type="entry name" value="BP450"/>
</dbReference>
<dbReference type="PROSITE" id="PS00086">
    <property type="entry name" value="CYTOCHROME_P450"/>
    <property type="match status" value="1"/>
</dbReference>
<dbReference type="InterPro" id="IPR002397">
    <property type="entry name" value="Cyt_P450_B"/>
</dbReference>
<dbReference type="KEGG" id="ntd:EGO55_05560"/>
<dbReference type="GO" id="GO:0004497">
    <property type="term" value="F:monooxygenase activity"/>
    <property type="evidence" value="ECO:0007669"/>
    <property type="project" value="UniProtKB-KW"/>
</dbReference>
<dbReference type="EMBL" id="BASZ01000009">
    <property type="protein sequence ID" value="GAD50406.1"/>
    <property type="molecule type" value="Genomic_DNA"/>
</dbReference>
<sequence>MTQLITGDTADLDIDFADPAFLANPWPALMALQQDNPVFWSERNRGWIITRHADVKAAYADKRLSSARGLEQILRDIPQEDRDKVSAVSKYIPLTVNRLDGRDHMRVRTLMMKAFTPAIVRSLGPLIQSIVDRLLDDVGDGGEIDFGERISAMLPPLVIQHLLGIPESERNTLFGLVSDFTATTAAARVTPALVYKLDETLKTMNAIFSDLIADREKNPGNDLISLLVQARDGKARLSQDELLASFHAIIVAGAESTAHTLTTQIVQLCRRPDLQDLVRGDPEAAYPVVTELLRYPGTVKAMTRLAAESFTWHDQQIEKGDLLWIMNFGANVDERVFDAPLEIRADRDNRESMAFGPGLHHCIGHMLSRLELATFFASAFDRYDISVPEQDMQYHPSFVFYALKSLKTNFRKR</sequence>
<dbReference type="eggNOG" id="COG2124">
    <property type="taxonomic scope" value="Bacteria"/>
</dbReference>
<comment type="similarity">
    <text evidence="1 2">Belongs to the cytochrome P450 family.</text>
</comment>
<dbReference type="InterPro" id="IPR036396">
    <property type="entry name" value="Cyt_P450_sf"/>
</dbReference>
<dbReference type="AlphaFoldDB" id="U2YAI0"/>
<reference evidence="3 4" key="1">
    <citation type="submission" date="2013-09" db="EMBL/GenBank/DDBJ databases">
        <title>Whole genome shotgun sequence of Novosphingobium tardaugens NBRC 16725.</title>
        <authorList>
            <person name="Isaki S."/>
            <person name="Hosoyama A."/>
            <person name="Tsuchikane K."/>
            <person name="Katsumata H."/>
            <person name="Ando Y."/>
            <person name="Yamazaki S."/>
            <person name="Fujita N."/>
        </authorList>
    </citation>
    <scope>NUCLEOTIDE SEQUENCE [LARGE SCALE GENOMIC DNA]</scope>
    <source>
        <strain evidence="3 4">NBRC 16725</strain>
    </source>
</reference>
<dbReference type="GO" id="GO:0016705">
    <property type="term" value="F:oxidoreductase activity, acting on paired donors, with incorporation or reduction of molecular oxygen"/>
    <property type="evidence" value="ECO:0007669"/>
    <property type="project" value="InterPro"/>
</dbReference>
<gene>
    <name evidence="3" type="ORF">NT2_09_00140</name>
</gene>
<keyword evidence="2" id="KW-0503">Monooxygenase</keyword>
<accession>U2YAI0</accession>
<proteinExistence type="inferred from homology"/>
<dbReference type="SUPFAM" id="SSF48264">
    <property type="entry name" value="Cytochrome P450"/>
    <property type="match status" value="1"/>
</dbReference>
<dbReference type="OrthoDB" id="5522954at2"/>
<dbReference type="Pfam" id="PF00067">
    <property type="entry name" value="p450"/>
    <property type="match status" value="2"/>
</dbReference>
<evidence type="ECO:0000313" key="4">
    <source>
        <dbReference type="Proteomes" id="UP000016568"/>
    </source>
</evidence>
<organism evidence="3 4">
    <name type="scientific">Caenibius tardaugens NBRC 16725</name>
    <dbReference type="NCBI Taxonomy" id="1219035"/>
    <lineage>
        <taxon>Bacteria</taxon>
        <taxon>Pseudomonadati</taxon>
        <taxon>Pseudomonadota</taxon>
        <taxon>Alphaproteobacteria</taxon>
        <taxon>Sphingomonadales</taxon>
        <taxon>Erythrobacteraceae</taxon>
        <taxon>Caenibius</taxon>
    </lineage>
</organism>
<dbReference type="GO" id="GO:0005506">
    <property type="term" value="F:iron ion binding"/>
    <property type="evidence" value="ECO:0007669"/>
    <property type="project" value="InterPro"/>
</dbReference>
<dbReference type="InterPro" id="IPR017972">
    <property type="entry name" value="Cyt_P450_CS"/>
</dbReference>
<dbReference type="Gene3D" id="1.10.630.10">
    <property type="entry name" value="Cytochrome P450"/>
    <property type="match status" value="1"/>
</dbReference>
<keyword evidence="2" id="KW-0408">Iron</keyword>
<dbReference type="PANTHER" id="PTHR46696">
    <property type="entry name" value="P450, PUTATIVE (EUROFUNG)-RELATED"/>
    <property type="match status" value="1"/>
</dbReference>
<evidence type="ECO:0000256" key="2">
    <source>
        <dbReference type="RuleBase" id="RU000461"/>
    </source>
</evidence>
<dbReference type="Proteomes" id="UP000016568">
    <property type="component" value="Unassembled WGS sequence"/>
</dbReference>
<dbReference type="GO" id="GO:0020037">
    <property type="term" value="F:heme binding"/>
    <property type="evidence" value="ECO:0007669"/>
    <property type="project" value="InterPro"/>
</dbReference>
<evidence type="ECO:0000313" key="3">
    <source>
        <dbReference type="EMBL" id="GAD50406.1"/>
    </source>
</evidence>
<dbReference type="RefSeq" id="WP_021691224.1">
    <property type="nucleotide sequence ID" value="NZ_BASZ01000009.1"/>
</dbReference>
<keyword evidence="2" id="KW-0560">Oxidoreductase</keyword>
<dbReference type="PRINTS" id="PR00385">
    <property type="entry name" value="P450"/>
</dbReference>
<name>U2YAI0_9SPHN</name>